<dbReference type="EMBL" id="JAHWGI010001444">
    <property type="protein sequence ID" value="KAK3933354.1"/>
    <property type="molecule type" value="Genomic_DNA"/>
</dbReference>
<keyword evidence="4" id="KW-1185">Reference proteome</keyword>
<evidence type="ECO:0000256" key="1">
    <source>
        <dbReference type="SAM" id="MobiDB-lite"/>
    </source>
</evidence>
<organism evidence="3 4">
    <name type="scientific">Frankliniella fusca</name>
    <dbReference type="NCBI Taxonomy" id="407009"/>
    <lineage>
        <taxon>Eukaryota</taxon>
        <taxon>Metazoa</taxon>
        <taxon>Ecdysozoa</taxon>
        <taxon>Arthropoda</taxon>
        <taxon>Hexapoda</taxon>
        <taxon>Insecta</taxon>
        <taxon>Pterygota</taxon>
        <taxon>Neoptera</taxon>
        <taxon>Paraneoptera</taxon>
        <taxon>Thysanoptera</taxon>
        <taxon>Terebrantia</taxon>
        <taxon>Thripoidea</taxon>
        <taxon>Thripidae</taxon>
        <taxon>Frankliniella</taxon>
    </lineage>
</organism>
<keyword evidence="2" id="KW-0732">Signal</keyword>
<accession>A0AAE1I7S4</accession>
<dbReference type="Proteomes" id="UP001219518">
    <property type="component" value="Unassembled WGS sequence"/>
</dbReference>
<reference evidence="3" key="2">
    <citation type="journal article" date="2023" name="BMC Genomics">
        <title>Pest status, molecular evolution, and epigenetic factors derived from the genome assembly of Frankliniella fusca, a thysanopteran phytovirus vector.</title>
        <authorList>
            <person name="Catto M.A."/>
            <person name="Labadie P.E."/>
            <person name="Jacobson A.L."/>
            <person name="Kennedy G.G."/>
            <person name="Srinivasan R."/>
            <person name="Hunt B.G."/>
        </authorList>
    </citation>
    <scope>NUCLEOTIDE SEQUENCE</scope>
    <source>
        <strain evidence="3">PL_HMW_Pooled</strain>
    </source>
</reference>
<gene>
    <name evidence="3" type="ORF">KUF71_017942</name>
</gene>
<dbReference type="AlphaFoldDB" id="A0AAE1I7S4"/>
<feature type="compositionally biased region" description="Low complexity" evidence="1">
    <location>
        <begin position="89"/>
        <end position="126"/>
    </location>
</feature>
<name>A0AAE1I7S4_9NEOP</name>
<sequence>MAALRPAPPAQRRMRLLLVWLGALGLAVGGARARASGFGLTEYEYEYDELPREHLAPLTRYGRDTEHVQHVPADAPRAPVGDSVVQRVPRAPATAAQESAAPEAAAAEVQRPALPAAPGPSSSSSSGSGGAEPERPQVPEPATELAPPARVEGAEEDVPTEQTPQVPAAVSDHGLAKEDMETANFFWGLGPVYPHLYVYRRVPHLVPLHGWNPYHAYLLTHPSR</sequence>
<proteinExistence type="predicted"/>
<feature type="chain" id="PRO_5041955738" evidence="2">
    <location>
        <begin position="34"/>
        <end position="224"/>
    </location>
</feature>
<evidence type="ECO:0000256" key="2">
    <source>
        <dbReference type="SAM" id="SignalP"/>
    </source>
</evidence>
<feature type="region of interest" description="Disordered" evidence="1">
    <location>
        <begin position="88"/>
        <end position="166"/>
    </location>
</feature>
<protein>
    <submittedName>
        <fullName evidence="3">Anillin</fullName>
    </submittedName>
</protein>
<feature type="signal peptide" evidence="2">
    <location>
        <begin position="1"/>
        <end position="33"/>
    </location>
</feature>
<reference evidence="3" key="1">
    <citation type="submission" date="2021-07" db="EMBL/GenBank/DDBJ databases">
        <authorList>
            <person name="Catto M.A."/>
            <person name="Jacobson A."/>
            <person name="Kennedy G."/>
            <person name="Labadie P."/>
            <person name="Hunt B.G."/>
            <person name="Srinivasan R."/>
        </authorList>
    </citation>
    <scope>NUCLEOTIDE SEQUENCE</scope>
    <source>
        <strain evidence="3">PL_HMW_Pooled</strain>
        <tissue evidence="3">Head</tissue>
    </source>
</reference>
<evidence type="ECO:0000313" key="4">
    <source>
        <dbReference type="Proteomes" id="UP001219518"/>
    </source>
</evidence>
<evidence type="ECO:0000313" key="3">
    <source>
        <dbReference type="EMBL" id="KAK3933354.1"/>
    </source>
</evidence>
<comment type="caution">
    <text evidence="3">The sequence shown here is derived from an EMBL/GenBank/DDBJ whole genome shotgun (WGS) entry which is preliminary data.</text>
</comment>